<dbReference type="AlphaFoldDB" id="A0AAD5VCB3"/>
<evidence type="ECO:0000256" key="1">
    <source>
        <dbReference type="SAM" id="MobiDB-lite"/>
    </source>
</evidence>
<dbReference type="GO" id="GO:0008757">
    <property type="term" value="F:S-adenosylmethionine-dependent methyltransferase activity"/>
    <property type="evidence" value="ECO:0007669"/>
    <property type="project" value="UniProtKB-ARBA"/>
</dbReference>
<keyword evidence="3" id="KW-1185">Reference proteome</keyword>
<reference evidence="2" key="1">
    <citation type="submission" date="2022-07" db="EMBL/GenBank/DDBJ databases">
        <title>Genome Sequence of Physisporinus lineatus.</title>
        <authorList>
            <person name="Buettner E."/>
        </authorList>
    </citation>
    <scope>NUCLEOTIDE SEQUENCE</scope>
    <source>
        <strain evidence="2">VT162</strain>
    </source>
</reference>
<evidence type="ECO:0000313" key="3">
    <source>
        <dbReference type="Proteomes" id="UP001212997"/>
    </source>
</evidence>
<dbReference type="Proteomes" id="UP001212997">
    <property type="component" value="Unassembled WGS sequence"/>
</dbReference>
<protein>
    <recommendedName>
        <fullName evidence="4">Methyltransferase</fullName>
    </recommendedName>
</protein>
<name>A0AAD5VCB3_9APHY</name>
<dbReference type="InterPro" id="IPR019410">
    <property type="entry name" value="Methyltransf_16"/>
</dbReference>
<dbReference type="GO" id="GO:0005829">
    <property type="term" value="C:cytosol"/>
    <property type="evidence" value="ECO:0007669"/>
    <property type="project" value="TreeGrafter"/>
</dbReference>
<dbReference type="SUPFAM" id="SSF53335">
    <property type="entry name" value="S-adenosyl-L-methionine-dependent methyltransferases"/>
    <property type="match status" value="1"/>
</dbReference>
<sequence length="293" mass="32771">MISYLEHSSEFIFDPPFLQPPDFPPHHILELGSGTGIVASRLVQHIRHAQGFFTVTDLPEVCPLLERNLTNYIQGSPSRTTLLVRPLAWGNKAHALAIYEELLSSSSKKFGTAPILSHIICSDLVYFPELLAPLLRSLLHLTSPPFTTGTTNPPTVIISYKIRSLAKETAFWSTFGLWFTFEPVLERQRLRNTPLSGGDFRNLPSQTPDPDAQRPLSPQPVGEEEEADWQRFGSDLDEEMFIFIARRRPESNLWEIPDRDEDLLNGVGAGGTQACKSDDTFESLLLLMVGGTN</sequence>
<dbReference type="Gene3D" id="3.40.50.150">
    <property type="entry name" value="Vaccinia Virus protein VP39"/>
    <property type="match status" value="1"/>
</dbReference>
<proteinExistence type="predicted"/>
<gene>
    <name evidence="2" type="ORF">NLI96_g469</name>
</gene>
<dbReference type="InterPro" id="IPR029063">
    <property type="entry name" value="SAM-dependent_MTases_sf"/>
</dbReference>
<accession>A0AAD5VCB3</accession>
<comment type="caution">
    <text evidence="2">The sequence shown here is derived from an EMBL/GenBank/DDBJ whole genome shotgun (WGS) entry which is preliminary data.</text>
</comment>
<organism evidence="2 3">
    <name type="scientific">Meripilus lineatus</name>
    <dbReference type="NCBI Taxonomy" id="2056292"/>
    <lineage>
        <taxon>Eukaryota</taxon>
        <taxon>Fungi</taxon>
        <taxon>Dikarya</taxon>
        <taxon>Basidiomycota</taxon>
        <taxon>Agaricomycotina</taxon>
        <taxon>Agaricomycetes</taxon>
        <taxon>Polyporales</taxon>
        <taxon>Meripilaceae</taxon>
        <taxon>Meripilus</taxon>
    </lineage>
</organism>
<evidence type="ECO:0000313" key="2">
    <source>
        <dbReference type="EMBL" id="KAJ3491795.1"/>
    </source>
</evidence>
<dbReference type="GO" id="GO:0032991">
    <property type="term" value="C:protein-containing complex"/>
    <property type="evidence" value="ECO:0007669"/>
    <property type="project" value="TreeGrafter"/>
</dbReference>
<evidence type="ECO:0008006" key="4">
    <source>
        <dbReference type="Google" id="ProtNLM"/>
    </source>
</evidence>
<dbReference type="EMBL" id="JANAWD010000007">
    <property type="protein sequence ID" value="KAJ3491795.1"/>
    <property type="molecule type" value="Genomic_DNA"/>
</dbReference>
<feature type="region of interest" description="Disordered" evidence="1">
    <location>
        <begin position="195"/>
        <end position="227"/>
    </location>
</feature>
<dbReference type="PANTHER" id="PTHR14614">
    <property type="entry name" value="HEPATOCELLULAR CARCINOMA-ASSOCIATED ANTIGEN"/>
    <property type="match status" value="1"/>
</dbReference>
<dbReference type="Pfam" id="PF10294">
    <property type="entry name" value="Methyltransf_16"/>
    <property type="match status" value="1"/>
</dbReference>
<dbReference type="PANTHER" id="PTHR14614:SF161">
    <property type="match status" value="1"/>
</dbReference>